<accession>A0A6N2K087</accession>
<dbReference type="InterPro" id="IPR010285">
    <property type="entry name" value="DNA_helicase_pif1-like_DEAD"/>
</dbReference>
<keyword evidence="1" id="KW-0234">DNA repair</keyword>
<dbReference type="GO" id="GO:0006281">
    <property type="term" value="P:DNA repair"/>
    <property type="evidence" value="ECO:0007669"/>
    <property type="project" value="UniProtKB-KW"/>
</dbReference>
<dbReference type="PANTHER" id="PTHR10492:SF90">
    <property type="entry name" value="ATP-DEPENDENT DNA HELICASE"/>
    <property type="match status" value="1"/>
</dbReference>
<organism evidence="3">
    <name type="scientific">Salix viminalis</name>
    <name type="common">Common osier</name>
    <name type="synonym">Basket willow</name>
    <dbReference type="NCBI Taxonomy" id="40686"/>
    <lineage>
        <taxon>Eukaryota</taxon>
        <taxon>Viridiplantae</taxon>
        <taxon>Streptophyta</taxon>
        <taxon>Embryophyta</taxon>
        <taxon>Tracheophyta</taxon>
        <taxon>Spermatophyta</taxon>
        <taxon>Magnoliopsida</taxon>
        <taxon>eudicotyledons</taxon>
        <taxon>Gunneridae</taxon>
        <taxon>Pentapetalae</taxon>
        <taxon>rosids</taxon>
        <taxon>fabids</taxon>
        <taxon>Malpighiales</taxon>
        <taxon>Salicaceae</taxon>
        <taxon>Saliceae</taxon>
        <taxon>Salix</taxon>
    </lineage>
</organism>
<evidence type="ECO:0000256" key="1">
    <source>
        <dbReference type="RuleBase" id="RU363044"/>
    </source>
</evidence>
<proteinExistence type="inferred from homology"/>
<keyword evidence="1" id="KW-0547">Nucleotide-binding</keyword>
<dbReference type="GO" id="GO:0000723">
    <property type="term" value="P:telomere maintenance"/>
    <property type="evidence" value="ECO:0007669"/>
    <property type="project" value="InterPro"/>
</dbReference>
<gene>
    <name evidence="3" type="ORF">SVIM_LOCUS14835</name>
</gene>
<dbReference type="Pfam" id="PF05970">
    <property type="entry name" value="PIF1"/>
    <property type="match status" value="1"/>
</dbReference>
<dbReference type="AlphaFoldDB" id="A0A6N2K087"/>
<keyword evidence="1" id="KW-0227">DNA damage</keyword>
<comment type="catalytic activity">
    <reaction evidence="1">
        <text>ATP + H2O = ADP + phosphate + H(+)</text>
        <dbReference type="Rhea" id="RHEA:13065"/>
        <dbReference type="ChEBI" id="CHEBI:15377"/>
        <dbReference type="ChEBI" id="CHEBI:15378"/>
        <dbReference type="ChEBI" id="CHEBI:30616"/>
        <dbReference type="ChEBI" id="CHEBI:43474"/>
        <dbReference type="ChEBI" id="CHEBI:456216"/>
        <dbReference type="EC" id="5.6.2.3"/>
    </reaction>
</comment>
<sequence length="307" mass="35085">MLTGWFDQNKEDVEANQLYYSQFPNKYVWDAGTRVFSLGRITYVHPAAGELYLLRMLLNHVKGATSFEDLHCISGVVYSTFQLTCKELEVVLIASSSQLRQLFGSVTLLCEIASPSNLLDQFWHSMYDDIKIQLSSLSPYDLHFTDDELKNYVLYELEQLFNALATSLKDYNLPLPNDRLMAGGSNHDQPFDEKSILLSGDFHHILPVIPGGTKEDIINASLSSSLLWLRFAIMLLKQNMRLSFDGLVKLALNLQIIMALVAQHPPFYLHSRILILLILLCRYVWIKPRFDDHGFAYSFAKQVQQVA</sequence>
<dbReference type="GO" id="GO:0006310">
    <property type="term" value="P:DNA recombination"/>
    <property type="evidence" value="ECO:0007669"/>
    <property type="project" value="UniProtKB-KW"/>
</dbReference>
<comment type="cofactor">
    <cofactor evidence="1">
        <name>Mg(2+)</name>
        <dbReference type="ChEBI" id="CHEBI:18420"/>
    </cofactor>
</comment>
<dbReference type="GO" id="GO:0005524">
    <property type="term" value="F:ATP binding"/>
    <property type="evidence" value="ECO:0007669"/>
    <property type="project" value="UniProtKB-KW"/>
</dbReference>
<dbReference type="PANTHER" id="PTHR10492">
    <property type="match status" value="1"/>
</dbReference>
<reference evidence="3" key="1">
    <citation type="submission" date="2019-03" db="EMBL/GenBank/DDBJ databases">
        <authorList>
            <person name="Mank J."/>
            <person name="Almeida P."/>
        </authorList>
    </citation>
    <scope>NUCLEOTIDE SEQUENCE</scope>
    <source>
        <strain evidence="3">78183</strain>
    </source>
</reference>
<dbReference type="EC" id="5.6.2.3" evidence="1"/>
<keyword evidence="1" id="KW-0378">Hydrolase</keyword>
<evidence type="ECO:0000259" key="2">
    <source>
        <dbReference type="Pfam" id="PF05970"/>
    </source>
</evidence>
<dbReference type="GO" id="GO:0016787">
    <property type="term" value="F:hydrolase activity"/>
    <property type="evidence" value="ECO:0007669"/>
    <property type="project" value="UniProtKB-KW"/>
</dbReference>
<feature type="domain" description="DNA helicase Pif1-like DEAD-box helicase" evidence="2">
    <location>
        <begin position="184"/>
        <end position="244"/>
    </location>
</feature>
<keyword evidence="1" id="KW-0233">DNA recombination</keyword>
<name>A0A6N2K087_SALVM</name>
<dbReference type="GO" id="GO:0043139">
    <property type="term" value="F:5'-3' DNA helicase activity"/>
    <property type="evidence" value="ECO:0007669"/>
    <property type="project" value="UniProtKB-EC"/>
</dbReference>
<comment type="similarity">
    <text evidence="1">Belongs to the helicase family.</text>
</comment>
<evidence type="ECO:0000313" key="3">
    <source>
        <dbReference type="EMBL" id="VFU21576.1"/>
    </source>
</evidence>
<keyword evidence="1" id="KW-0347">Helicase</keyword>
<keyword evidence="1" id="KW-0067">ATP-binding</keyword>
<protein>
    <recommendedName>
        <fullName evidence="1">ATP-dependent DNA helicase</fullName>
        <ecNumber evidence="1">5.6.2.3</ecNumber>
    </recommendedName>
</protein>
<dbReference type="EMBL" id="CAADRP010000003">
    <property type="protein sequence ID" value="VFU21576.1"/>
    <property type="molecule type" value="Genomic_DNA"/>
</dbReference>